<name>A0A834SPU9_9FABA</name>
<protein>
    <submittedName>
        <fullName evidence="1">Uncharacterized protein</fullName>
    </submittedName>
</protein>
<evidence type="ECO:0000313" key="2">
    <source>
        <dbReference type="Proteomes" id="UP000634136"/>
    </source>
</evidence>
<organism evidence="1 2">
    <name type="scientific">Senna tora</name>
    <dbReference type="NCBI Taxonomy" id="362788"/>
    <lineage>
        <taxon>Eukaryota</taxon>
        <taxon>Viridiplantae</taxon>
        <taxon>Streptophyta</taxon>
        <taxon>Embryophyta</taxon>
        <taxon>Tracheophyta</taxon>
        <taxon>Spermatophyta</taxon>
        <taxon>Magnoliopsida</taxon>
        <taxon>eudicotyledons</taxon>
        <taxon>Gunneridae</taxon>
        <taxon>Pentapetalae</taxon>
        <taxon>rosids</taxon>
        <taxon>fabids</taxon>
        <taxon>Fabales</taxon>
        <taxon>Fabaceae</taxon>
        <taxon>Caesalpinioideae</taxon>
        <taxon>Cassia clade</taxon>
        <taxon>Senna</taxon>
    </lineage>
</organism>
<proteinExistence type="predicted"/>
<dbReference type="Proteomes" id="UP000634136">
    <property type="component" value="Unassembled WGS sequence"/>
</dbReference>
<accession>A0A834SPU9</accession>
<reference evidence="1" key="1">
    <citation type="submission" date="2020-09" db="EMBL/GenBank/DDBJ databases">
        <title>Genome-Enabled Discovery of Anthraquinone Biosynthesis in Senna tora.</title>
        <authorList>
            <person name="Kang S.-H."/>
            <person name="Pandey R.P."/>
            <person name="Lee C.-M."/>
            <person name="Sim J.-S."/>
            <person name="Jeong J.-T."/>
            <person name="Choi B.-S."/>
            <person name="Jung M."/>
            <person name="Ginzburg D."/>
            <person name="Zhao K."/>
            <person name="Won S.Y."/>
            <person name="Oh T.-J."/>
            <person name="Yu Y."/>
            <person name="Kim N.-H."/>
            <person name="Lee O.R."/>
            <person name="Lee T.-H."/>
            <person name="Bashyal P."/>
            <person name="Kim T.-S."/>
            <person name="Lee W.-H."/>
            <person name="Kawkins C."/>
            <person name="Kim C.-K."/>
            <person name="Kim J.S."/>
            <person name="Ahn B.O."/>
            <person name="Rhee S.Y."/>
            <person name="Sohng J.K."/>
        </authorList>
    </citation>
    <scope>NUCLEOTIDE SEQUENCE</scope>
    <source>
        <tissue evidence="1">Leaf</tissue>
    </source>
</reference>
<dbReference type="AlphaFoldDB" id="A0A834SPU9"/>
<keyword evidence="2" id="KW-1185">Reference proteome</keyword>
<gene>
    <name evidence="1" type="ORF">G2W53_039638</name>
</gene>
<sequence>MAPKRVEEDFSPILNPHHGDYLSPICFP</sequence>
<comment type="caution">
    <text evidence="1">The sequence shown here is derived from an EMBL/GenBank/DDBJ whole genome shotgun (WGS) entry which is preliminary data.</text>
</comment>
<evidence type="ECO:0000313" key="1">
    <source>
        <dbReference type="EMBL" id="KAF7807477.1"/>
    </source>
</evidence>
<dbReference type="EMBL" id="JAAIUW010000012">
    <property type="protein sequence ID" value="KAF7807477.1"/>
    <property type="molecule type" value="Genomic_DNA"/>
</dbReference>